<organism evidence="1 2">
    <name type="scientific">Candidatus Minimicrobia naudis</name>
    <dbReference type="NCBI Taxonomy" id="2841263"/>
    <lineage>
        <taxon>Bacteria</taxon>
        <taxon>Candidatus Saccharimonadota</taxon>
        <taxon>Candidatus Saccharimonadota incertae sedis</taxon>
        <taxon>Candidatus Minimicrobia</taxon>
    </lineage>
</organism>
<gene>
    <name evidence="1" type="ORF">KOY48_01065</name>
</gene>
<dbReference type="AlphaFoldDB" id="A0A8F1MBP7"/>
<keyword evidence="2" id="KW-1185">Reference proteome</keyword>
<protein>
    <submittedName>
        <fullName evidence="1">Uncharacterized protein</fullName>
    </submittedName>
</protein>
<proteinExistence type="predicted"/>
<accession>A0A8F1MBP7</accession>
<evidence type="ECO:0000313" key="2">
    <source>
        <dbReference type="Proteomes" id="UP000679129"/>
    </source>
</evidence>
<name>A0A8F1MBP7_9BACT</name>
<dbReference type="KEGG" id="mnd:KOY48_01065"/>
<evidence type="ECO:0000313" key="1">
    <source>
        <dbReference type="EMBL" id="QWQ32445.1"/>
    </source>
</evidence>
<reference evidence="1" key="1">
    <citation type="submission" date="2021-06" db="EMBL/GenBank/DDBJ databases">
        <title>An adapted protocol for Saccharibacteria cultivation: two new species join this phylum of Candidate Phyla Radiations.</title>
        <authorList>
            <person name="Ibrahim A."/>
            <person name="Maatouk M."/>
            <person name="Zgheib R."/>
            <person name="Haddad G."/>
            <person name="Bou Khalil J."/>
            <person name="Raoult D."/>
            <person name="Bittar F."/>
        </authorList>
    </citation>
    <scope>NUCLEOTIDE SEQUENCE</scope>
    <source>
        <strain evidence="1">IHU1</strain>
    </source>
</reference>
<dbReference type="Proteomes" id="UP000679129">
    <property type="component" value="Chromosome"/>
</dbReference>
<sequence length="52" mass="5737">MEFSNSGRGEIIYQKDTHTSLGRVALKLLTNYHEGGNFTRAEELPGETLSAP</sequence>
<dbReference type="EMBL" id="CP076460">
    <property type="protein sequence ID" value="QWQ32445.1"/>
    <property type="molecule type" value="Genomic_DNA"/>
</dbReference>